<dbReference type="InterPro" id="IPR000089">
    <property type="entry name" value="Biotin_lipoyl"/>
</dbReference>
<dbReference type="OrthoDB" id="9796712at2"/>
<dbReference type="GO" id="GO:0005829">
    <property type="term" value="C:cytosol"/>
    <property type="evidence" value="ECO:0007669"/>
    <property type="project" value="TreeGrafter"/>
</dbReference>
<dbReference type="Gene3D" id="2.40.50.100">
    <property type="match status" value="1"/>
</dbReference>
<sequence length="130" mass="14359">MADNIPENLKYTKEHEWARQEGKVLVVGITEHAQRQLGDVVYVELPKVGAVLDAESPFGTVESVKAVSELFMPVSGKVVKVNEELTESPELVNEDPYGDGWLIQVEPSDSKQVAGLLDAAAYTKYLKEEE</sequence>
<dbReference type="NCBIfam" id="NF002270">
    <property type="entry name" value="PRK01202.1"/>
    <property type="match status" value="1"/>
</dbReference>
<dbReference type="RefSeq" id="WP_095975606.1">
    <property type="nucleotide sequence ID" value="NZ_CP022163.1"/>
</dbReference>
<feature type="domain" description="Lipoyl-binding" evidence="5">
    <location>
        <begin position="24"/>
        <end position="106"/>
    </location>
</feature>
<evidence type="ECO:0000256" key="2">
    <source>
        <dbReference type="ARBA" id="ARBA00022823"/>
    </source>
</evidence>
<dbReference type="EMBL" id="CP022163">
    <property type="protein sequence ID" value="ATB26699.1"/>
    <property type="molecule type" value="Genomic_DNA"/>
</dbReference>
<dbReference type="GO" id="GO:0005960">
    <property type="term" value="C:glycine cleavage complex"/>
    <property type="evidence" value="ECO:0007669"/>
    <property type="project" value="InterPro"/>
</dbReference>
<evidence type="ECO:0000313" key="6">
    <source>
        <dbReference type="EMBL" id="ATB26699.1"/>
    </source>
</evidence>
<name>A0A286NUQ0_9BACT</name>
<comment type="subunit">
    <text evidence="3">The glycine cleavage system is composed of four proteins: P, T, L and H.</text>
</comment>
<dbReference type="InterPro" id="IPR017453">
    <property type="entry name" value="GCV_H_sub"/>
</dbReference>
<gene>
    <name evidence="3" type="primary">gcvH</name>
    <name evidence="6" type="ORF">MEBOL_000133</name>
</gene>
<dbReference type="PANTHER" id="PTHR11715:SF3">
    <property type="entry name" value="GLYCINE CLEAVAGE SYSTEM H PROTEIN-RELATED"/>
    <property type="match status" value="1"/>
</dbReference>
<organism evidence="6 7">
    <name type="scientific">Melittangium boletus DSM 14713</name>
    <dbReference type="NCBI Taxonomy" id="1294270"/>
    <lineage>
        <taxon>Bacteria</taxon>
        <taxon>Pseudomonadati</taxon>
        <taxon>Myxococcota</taxon>
        <taxon>Myxococcia</taxon>
        <taxon>Myxococcales</taxon>
        <taxon>Cystobacterineae</taxon>
        <taxon>Archangiaceae</taxon>
        <taxon>Melittangium</taxon>
    </lineage>
</organism>
<dbReference type="InterPro" id="IPR011053">
    <property type="entry name" value="Single_hybrid_motif"/>
</dbReference>
<dbReference type="KEGG" id="mbd:MEBOL_000133"/>
<dbReference type="HAMAP" id="MF_00272">
    <property type="entry name" value="GcvH"/>
    <property type="match status" value="1"/>
</dbReference>
<dbReference type="InterPro" id="IPR002930">
    <property type="entry name" value="GCV_H"/>
</dbReference>
<dbReference type="GO" id="GO:0009249">
    <property type="term" value="P:protein lipoylation"/>
    <property type="evidence" value="ECO:0007669"/>
    <property type="project" value="TreeGrafter"/>
</dbReference>
<comment type="similarity">
    <text evidence="1 3">Belongs to the GcvH family.</text>
</comment>
<dbReference type="InterPro" id="IPR033753">
    <property type="entry name" value="GCV_H/Fam206"/>
</dbReference>
<dbReference type="GO" id="GO:0019464">
    <property type="term" value="P:glycine decarboxylation via glycine cleavage system"/>
    <property type="evidence" value="ECO:0007669"/>
    <property type="project" value="UniProtKB-UniRule"/>
</dbReference>
<dbReference type="AlphaFoldDB" id="A0A286NUQ0"/>
<reference evidence="6 7" key="1">
    <citation type="submission" date="2017-06" db="EMBL/GenBank/DDBJ databases">
        <authorList>
            <person name="Kim H.J."/>
            <person name="Triplett B.A."/>
        </authorList>
    </citation>
    <scope>NUCLEOTIDE SEQUENCE [LARGE SCALE GENOMIC DNA]</scope>
    <source>
        <strain evidence="6 7">DSM 14713</strain>
    </source>
</reference>
<evidence type="ECO:0000256" key="1">
    <source>
        <dbReference type="ARBA" id="ARBA00009249"/>
    </source>
</evidence>
<dbReference type="Proteomes" id="UP000217289">
    <property type="component" value="Chromosome"/>
</dbReference>
<accession>A0A286NUQ0</accession>
<dbReference type="InterPro" id="IPR003016">
    <property type="entry name" value="2-oxoA_DH_lipoyl-BS"/>
</dbReference>
<dbReference type="NCBIfam" id="TIGR00527">
    <property type="entry name" value="gcvH"/>
    <property type="match status" value="1"/>
</dbReference>
<comment type="cofactor">
    <cofactor evidence="3">
        <name>(R)-lipoate</name>
        <dbReference type="ChEBI" id="CHEBI:83088"/>
    </cofactor>
    <text evidence="3">Binds 1 lipoyl cofactor covalently.</text>
</comment>
<protein>
    <recommendedName>
        <fullName evidence="3">Glycine cleavage system H protein</fullName>
    </recommendedName>
</protein>
<dbReference type="SUPFAM" id="SSF51230">
    <property type="entry name" value="Single hybrid motif"/>
    <property type="match status" value="1"/>
</dbReference>
<evidence type="ECO:0000313" key="7">
    <source>
        <dbReference type="Proteomes" id="UP000217289"/>
    </source>
</evidence>
<keyword evidence="7" id="KW-1185">Reference proteome</keyword>
<evidence type="ECO:0000256" key="3">
    <source>
        <dbReference type="HAMAP-Rule" id="MF_00272"/>
    </source>
</evidence>
<keyword evidence="2 3" id="KW-0450">Lipoyl</keyword>
<feature type="modified residue" description="N6-lipoyllysine" evidence="3 4">
    <location>
        <position position="65"/>
    </location>
</feature>
<evidence type="ECO:0000259" key="5">
    <source>
        <dbReference type="PROSITE" id="PS50968"/>
    </source>
</evidence>
<evidence type="ECO:0000256" key="4">
    <source>
        <dbReference type="PIRSR" id="PIRSR617453-50"/>
    </source>
</evidence>
<dbReference type="PROSITE" id="PS50968">
    <property type="entry name" value="BIOTINYL_LIPOYL"/>
    <property type="match status" value="1"/>
</dbReference>
<dbReference type="PROSITE" id="PS00189">
    <property type="entry name" value="LIPOYL"/>
    <property type="match status" value="1"/>
</dbReference>
<comment type="function">
    <text evidence="3">The glycine cleavage system catalyzes the degradation of glycine. The H protein shuttles the methylamine group of glycine from the P protein to the T protein.</text>
</comment>
<proteinExistence type="inferred from homology"/>
<dbReference type="PANTHER" id="PTHR11715">
    <property type="entry name" value="GLYCINE CLEAVAGE SYSTEM H PROTEIN"/>
    <property type="match status" value="1"/>
</dbReference>
<dbReference type="CDD" id="cd06848">
    <property type="entry name" value="GCS_H"/>
    <property type="match status" value="1"/>
</dbReference>
<dbReference type="Pfam" id="PF01597">
    <property type="entry name" value="GCV_H"/>
    <property type="match status" value="1"/>
</dbReference>